<gene>
    <name evidence="1" type="ORF">B0W48_18950</name>
</gene>
<evidence type="ECO:0000313" key="2">
    <source>
        <dbReference type="Proteomes" id="UP000188243"/>
    </source>
</evidence>
<protein>
    <submittedName>
        <fullName evidence="1">Uncharacterized protein</fullName>
    </submittedName>
</protein>
<dbReference type="KEGG" id="paln:B0W48_18950"/>
<reference evidence="1 2" key="1">
    <citation type="submission" date="2017-02" db="EMBL/GenBank/DDBJ databases">
        <title>Complete genome sequence of the cold-active Pseudoalteromonas aliena strain EH1 isolated from Arctic seawater.</title>
        <authorList>
            <person name="Kim E."/>
            <person name="Heo E."/>
            <person name="Kim H."/>
            <person name="Kim D."/>
        </authorList>
    </citation>
    <scope>NUCLEOTIDE SEQUENCE [LARGE SCALE GENOMIC DNA]</scope>
    <source>
        <strain evidence="1 2">EH1</strain>
    </source>
</reference>
<dbReference type="AlphaFoldDB" id="A0A1Q2H2U2"/>
<sequence>MKKFYAIALIVSVTLFALWFTNKNESNKSVEHTTLPVKKMQSTLDTQPVKVIPIDLPKNKKPAQASKQHVIFDDNLSQAADLVAMQYENALKFPPYSQPISALDEDRLKPNQFYPVSSPIDESGAALTVSLKQYRFTYPQDIVVNVNAQRLGKVVVELSNTDTKEVISTHKGSAREGEAIITFKGEESYPRNIQLFVQADIAGKKVPAVAEIQYMAPSATLTGFNKAYAQNDNMIVPANLNVIKSGLYRVRANLYDGNTPLAHLVAKERLTEGNQLLDLKSHWSVLPQGITTMRLSDFVIERMSPSPGEQNSFGSSEISYFEITDFAYDSLQQLPYQANAQEKLSLEFLQGLAQG</sequence>
<proteinExistence type="predicted"/>
<name>A0A1Q2H2U2_9GAMM</name>
<dbReference type="Proteomes" id="UP000188243">
    <property type="component" value="Chromosome"/>
</dbReference>
<dbReference type="EMBL" id="CP019628">
    <property type="protein sequence ID" value="AQQ01680.1"/>
    <property type="molecule type" value="Genomic_DNA"/>
</dbReference>
<evidence type="ECO:0000313" key="1">
    <source>
        <dbReference type="EMBL" id="AQQ01680.1"/>
    </source>
</evidence>
<dbReference type="RefSeq" id="WP_077538311.1">
    <property type="nucleotide sequence ID" value="NZ_CP019628.1"/>
</dbReference>
<organism evidence="1 2">
    <name type="scientific">Pseudoalteromonas aliena</name>
    <dbReference type="NCBI Taxonomy" id="247523"/>
    <lineage>
        <taxon>Bacteria</taxon>
        <taxon>Pseudomonadati</taxon>
        <taxon>Pseudomonadota</taxon>
        <taxon>Gammaproteobacteria</taxon>
        <taxon>Alteromonadales</taxon>
        <taxon>Pseudoalteromonadaceae</taxon>
        <taxon>Pseudoalteromonas</taxon>
    </lineage>
</organism>
<accession>A0A1Q2H2U2</accession>